<accession>A0A8H3HCN3</accession>
<dbReference type="Pfam" id="PF11951">
    <property type="entry name" value="Fungal_trans_2"/>
    <property type="match status" value="1"/>
</dbReference>
<evidence type="ECO:0000256" key="1">
    <source>
        <dbReference type="SAM" id="MobiDB-lite"/>
    </source>
</evidence>
<organism evidence="2 3">
    <name type="scientific">Rhizoctonia solani</name>
    <dbReference type="NCBI Taxonomy" id="456999"/>
    <lineage>
        <taxon>Eukaryota</taxon>
        <taxon>Fungi</taxon>
        <taxon>Dikarya</taxon>
        <taxon>Basidiomycota</taxon>
        <taxon>Agaricomycotina</taxon>
        <taxon>Agaricomycetes</taxon>
        <taxon>Cantharellales</taxon>
        <taxon>Ceratobasidiaceae</taxon>
        <taxon>Rhizoctonia</taxon>
    </lineage>
</organism>
<feature type="region of interest" description="Disordered" evidence="1">
    <location>
        <begin position="80"/>
        <end position="118"/>
    </location>
</feature>
<dbReference type="AlphaFoldDB" id="A0A8H3HCN3"/>
<evidence type="ECO:0000313" key="3">
    <source>
        <dbReference type="Proteomes" id="UP000663850"/>
    </source>
</evidence>
<dbReference type="InterPro" id="IPR021858">
    <property type="entry name" value="Fun_TF"/>
</dbReference>
<sequence>MSYQRYNVDHDTGRPCKTCRNKGRTCNKCWSFSIGRASSAVPANPEAGLLIWSSNLGSVKPREARSYRRILPKVLTSSFQSNTPCGSSQTRPGSPLAERQLFRSPTPMGQEDGRDQNTMFYSSSGASKATRIHILIPPMDELGKAVQFIVTQRRKSSSASYPSDLSCFQTTDLCLNSRSSNLLFSDDRFVSQLALFKPRNAKFSLDAKRTATQLQTSQVMHWLLFLMCIIYRELLDGNERIYKRHHISWVNRFEQHIASRITAITGPVTPADSRSQLTSHIEVSLLKHEVTETIAEGYACLQSSSLSFLQLAFSEPALWSSENASMSIPLTRALSSTRGEINRFACTDVMTALALGLPTLAVYDTSLDELDIPSFHAMEYVHGCPTEFLITLMEIHNWRLEHPDDMCARQQWQAIEERIMRLRQADETDAANSAQAVIRLAVRESWRHATLIYLYLAMCGARSDDPRIQSSVRQVIKLIDNVRPDTSYTTFFFLQYLFVSLFIQAGVDRAHHLWHGAAANGRGVTWKDYLGSRSAVIPINL</sequence>
<dbReference type="EMBL" id="CAJMWZ010006241">
    <property type="protein sequence ID" value="CAE6518674.1"/>
    <property type="molecule type" value="Genomic_DNA"/>
</dbReference>
<evidence type="ECO:0000313" key="2">
    <source>
        <dbReference type="EMBL" id="CAE6518674.1"/>
    </source>
</evidence>
<name>A0A8H3HCN3_9AGAM</name>
<protein>
    <submittedName>
        <fullName evidence="2">Uncharacterized protein</fullName>
    </submittedName>
</protein>
<dbReference type="Proteomes" id="UP000663850">
    <property type="component" value="Unassembled WGS sequence"/>
</dbReference>
<feature type="compositionally biased region" description="Polar residues" evidence="1">
    <location>
        <begin position="80"/>
        <end position="92"/>
    </location>
</feature>
<proteinExistence type="predicted"/>
<reference evidence="2" key="1">
    <citation type="submission" date="2021-01" db="EMBL/GenBank/DDBJ databases">
        <authorList>
            <person name="Kaushik A."/>
        </authorList>
    </citation>
    <scope>NUCLEOTIDE SEQUENCE</scope>
    <source>
        <strain evidence="2">Type strain: AG8-Rh-89/</strain>
    </source>
</reference>
<gene>
    <name evidence="2" type="ORF">RDB_LOCUS115193</name>
</gene>
<comment type="caution">
    <text evidence="2">The sequence shown here is derived from an EMBL/GenBank/DDBJ whole genome shotgun (WGS) entry which is preliminary data.</text>
</comment>